<evidence type="ECO:0000313" key="3">
    <source>
        <dbReference type="Proteomes" id="UP000735302"/>
    </source>
</evidence>
<evidence type="ECO:0000256" key="1">
    <source>
        <dbReference type="SAM" id="MobiDB-lite"/>
    </source>
</evidence>
<dbReference type="AlphaFoldDB" id="A0AAV3ZX95"/>
<feature type="compositionally biased region" description="Low complexity" evidence="1">
    <location>
        <begin position="54"/>
        <end position="80"/>
    </location>
</feature>
<sequence>MEQCGKTICIIRGPSNIPRGKEKNILEMYKLLHKKREHITTIITIIVTTNKNNNTIKIPRSSSSTSNSSSSNSRGNMTSNASPSQLYLSSLRTGTASVTHIPPHLQQLNH</sequence>
<organism evidence="2 3">
    <name type="scientific">Plakobranchus ocellatus</name>
    <dbReference type="NCBI Taxonomy" id="259542"/>
    <lineage>
        <taxon>Eukaryota</taxon>
        <taxon>Metazoa</taxon>
        <taxon>Spiralia</taxon>
        <taxon>Lophotrochozoa</taxon>
        <taxon>Mollusca</taxon>
        <taxon>Gastropoda</taxon>
        <taxon>Heterobranchia</taxon>
        <taxon>Euthyneura</taxon>
        <taxon>Panpulmonata</taxon>
        <taxon>Sacoglossa</taxon>
        <taxon>Placobranchoidea</taxon>
        <taxon>Plakobranchidae</taxon>
        <taxon>Plakobranchus</taxon>
    </lineage>
</organism>
<protein>
    <submittedName>
        <fullName evidence="2">Uncharacterized protein</fullName>
    </submittedName>
</protein>
<gene>
    <name evidence="2" type="ORF">PoB_002569200</name>
</gene>
<accession>A0AAV3ZX95</accession>
<comment type="caution">
    <text evidence="2">The sequence shown here is derived from an EMBL/GenBank/DDBJ whole genome shotgun (WGS) entry which is preliminary data.</text>
</comment>
<reference evidence="2 3" key="1">
    <citation type="journal article" date="2021" name="Elife">
        <title>Chloroplast acquisition without the gene transfer in kleptoplastic sea slugs, Plakobranchus ocellatus.</title>
        <authorList>
            <person name="Maeda T."/>
            <person name="Takahashi S."/>
            <person name="Yoshida T."/>
            <person name="Shimamura S."/>
            <person name="Takaki Y."/>
            <person name="Nagai Y."/>
            <person name="Toyoda A."/>
            <person name="Suzuki Y."/>
            <person name="Arimoto A."/>
            <person name="Ishii H."/>
            <person name="Satoh N."/>
            <person name="Nishiyama T."/>
            <person name="Hasebe M."/>
            <person name="Maruyama T."/>
            <person name="Minagawa J."/>
            <person name="Obokata J."/>
            <person name="Shigenobu S."/>
        </authorList>
    </citation>
    <scope>NUCLEOTIDE SEQUENCE [LARGE SCALE GENOMIC DNA]</scope>
</reference>
<evidence type="ECO:0000313" key="2">
    <source>
        <dbReference type="EMBL" id="GFN99186.1"/>
    </source>
</evidence>
<feature type="region of interest" description="Disordered" evidence="1">
    <location>
        <begin position="54"/>
        <end position="88"/>
    </location>
</feature>
<keyword evidence="3" id="KW-1185">Reference proteome</keyword>
<dbReference type="EMBL" id="BLXT01002947">
    <property type="protein sequence ID" value="GFN99186.1"/>
    <property type="molecule type" value="Genomic_DNA"/>
</dbReference>
<name>A0AAV3ZX95_9GAST</name>
<proteinExistence type="predicted"/>
<dbReference type="Proteomes" id="UP000735302">
    <property type="component" value="Unassembled WGS sequence"/>
</dbReference>